<name>A0A4Z0W7R8_9GAMM</name>
<dbReference type="Proteomes" id="UP000297475">
    <property type="component" value="Unassembled WGS sequence"/>
</dbReference>
<proteinExistence type="predicted"/>
<dbReference type="EMBL" id="SRMF01000007">
    <property type="protein sequence ID" value="TGG91659.1"/>
    <property type="molecule type" value="Genomic_DNA"/>
</dbReference>
<keyword evidence="2" id="KW-0812">Transmembrane</keyword>
<dbReference type="InterPro" id="IPR013879">
    <property type="entry name" value="DUF1761"/>
</dbReference>
<dbReference type="AlphaFoldDB" id="A0A4Z0W7R8"/>
<feature type="region of interest" description="Disordered" evidence="1">
    <location>
        <begin position="42"/>
        <end position="63"/>
    </location>
</feature>
<accession>A0A4Z0W7R8</accession>
<gene>
    <name evidence="3" type="ORF">E4656_14765</name>
</gene>
<evidence type="ECO:0000313" key="4">
    <source>
        <dbReference type="Proteomes" id="UP000297475"/>
    </source>
</evidence>
<feature type="transmembrane region" description="Helical" evidence="2">
    <location>
        <begin position="172"/>
        <end position="189"/>
    </location>
</feature>
<evidence type="ECO:0000256" key="2">
    <source>
        <dbReference type="SAM" id="Phobius"/>
    </source>
</evidence>
<keyword evidence="4" id="KW-1185">Reference proteome</keyword>
<feature type="transmembrane region" description="Helical" evidence="2">
    <location>
        <begin position="145"/>
        <end position="166"/>
    </location>
</feature>
<dbReference type="Pfam" id="PF08570">
    <property type="entry name" value="DUF1761"/>
    <property type="match status" value="1"/>
</dbReference>
<sequence length="231" mass="24466">MPATPAISATCVFRRNCWPVSSMAMRKPCTTCNTSSAWNGASTTISTRPHRNRTQKPAPVPTTDRATMLHQAEQSAILARVMPRRMGTMSGDTLDFGFRTWLAIGAGGLASFMLGALWYMLLFSKPWVAATGRNPEEFGEGPGPIMLLTLAGAIISTAVLAVVYQWSGGGSVLHGMGIGALLGVGVAAVETLKKAVYNYDERTRPWPLFAVDAGYAVAGLVLAGAVYALIA</sequence>
<feature type="transmembrane region" description="Helical" evidence="2">
    <location>
        <begin position="209"/>
        <end position="230"/>
    </location>
</feature>
<keyword evidence="2" id="KW-1133">Transmembrane helix</keyword>
<reference evidence="3 4" key="1">
    <citation type="submission" date="2019-04" db="EMBL/GenBank/DDBJ databases">
        <title>Natronospirillum operosus gen. nov., sp. nov., a haloalkaliphilic satellite isolated from decaying biomass of laboratory culture of cyanobacterium Geitlerinema sp. and proposal of Natronospirillaceae fam. nov. and Saccharospirillaceae fam. nov.</title>
        <authorList>
            <person name="Kevbrin V."/>
            <person name="Boltyanskaya Y."/>
            <person name="Koziaeva V."/>
            <person name="Grouzdev D.S."/>
            <person name="Park M."/>
            <person name="Cho J."/>
        </authorList>
    </citation>
    <scope>NUCLEOTIDE SEQUENCE [LARGE SCALE GENOMIC DNA]</scope>
    <source>
        <strain evidence="3 4">G-116</strain>
    </source>
</reference>
<dbReference type="OrthoDB" id="333057at2"/>
<comment type="caution">
    <text evidence="3">The sequence shown here is derived from an EMBL/GenBank/DDBJ whole genome shotgun (WGS) entry which is preliminary data.</text>
</comment>
<protein>
    <submittedName>
        <fullName evidence="3">DUF1761 domain-containing protein</fullName>
    </submittedName>
</protein>
<organism evidence="3 4">
    <name type="scientific">Natronospirillum operosum</name>
    <dbReference type="NCBI Taxonomy" id="2759953"/>
    <lineage>
        <taxon>Bacteria</taxon>
        <taxon>Pseudomonadati</taxon>
        <taxon>Pseudomonadota</taxon>
        <taxon>Gammaproteobacteria</taxon>
        <taxon>Oceanospirillales</taxon>
        <taxon>Natronospirillaceae</taxon>
        <taxon>Natronospirillum</taxon>
    </lineage>
</organism>
<keyword evidence="2" id="KW-0472">Membrane</keyword>
<feature type="transmembrane region" description="Helical" evidence="2">
    <location>
        <begin position="101"/>
        <end position="124"/>
    </location>
</feature>
<evidence type="ECO:0000256" key="1">
    <source>
        <dbReference type="SAM" id="MobiDB-lite"/>
    </source>
</evidence>
<evidence type="ECO:0000313" key="3">
    <source>
        <dbReference type="EMBL" id="TGG91659.1"/>
    </source>
</evidence>